<dbReference type="PRINTS" id="PR00598">
    <property type="entry name" value="HTHMARR"/>
</dbReference>
<evidence type="ECO:0000313" key="3">
    <source>
        <dbReference type="Proteomes" id="UP000380867"/>
    </source>
</evidence>
<evidence type="ECO:0000313" key="2">
    <source>
        <dbReference type="EMBL" id="KAA1397675.1"/>
    </source>
</evidence>
<evidence type="ECO:0000259" key="1">
    <source>
        <dbReference type="PROSITE" id="PS50995"/>
    </source>
</evidence>
<dbReference type="InterPro" id="IPR000835">
    <property type="entry name" value="HTH_MarR-typ"/>
</dbReference>
<keyword evidence="3" id="KW-1185">Reference proteome</keyword>
<dbReference type="GO" id="GO:0006950">
    <property type="term" value="P:response to stress"/>
    <property type="evidence" value="ECO:0007669"/>
    <property type="project" value="TreeGrafter"/>
</dbReference>
<dbReference type="PANTHER" id="PTHR33164">
    <property type="entry name" value="TRANSCRIPTIONAL REGULATOR, MARR FAMILY"/>
    <property type="match status" value="1"/>
</dbReference>
<accession>A0A5M4FEA4</accession>
<dbReference type="Pfam" id="PF12802">
    <property type="entry name" value="MarR_2"/>
    <property type="match status" value="1"/>
</dbReference>
<comment type="caution">
    <text evidence="2">The sequence shown here is derived from an EMBL/GenBank/DDBJ whole genome shotgun (WGS) entry which is preliminary data.</text>
</comment>
<feature type="domain" description="HTH marR-type" evidence="1">
    <location>
        <begin position="4"/>
        <end position="138"/>
    </location>
</feature>
<gene>
    <name evidence="2" type="ORF">ESP70_009985</name>
</gene>
<dbReference type="Proteomes" id="UP000380867">
    <property type="component" value="Unassembled WGS sequence"/>
</dbReference>
<proteinExistence type="predicted"/>
<dbReference type="GO" id="GO:0003700">
    <property type="term" value="F:DNA-binding transcription factor activity"/>
    <property type="evidence" value="ECO:0007669"/>
    <property type="project" value="InterPro"/>
</dbReference>
<dbReference type="PROSITE" id="PS50995">
    <property type="entry name" value="HTH_MARR_2"/>
    <property type="match status" value="1"/>
</dbReference>
<dbReference type="InterPro" id="IPR036390">
    <property type="entry name" value="WH_DNA-bd_sf"/>
</dbReference>
<dbReference type="InterPro" id="IPR039422">
    <property type="entry name" value="MarR/SlyA-like"/>
</dbReference>
<dbReference type="SUPFAM" id="SSF46785">
    <property type="entry name" value="Winged helix' DNA-binding domain"/>
    <property type="match status" value="1"/>
</dbReference>
<dbReference type="AlphaFoldDB" id="A0A5M4FEA4"/>
<name>A0A5M4FEA4_9ACTN</name>
<reference evidence="2" key="1">
    <citation type="submission" date="2019-09" db="EMBL/GenBank/DDBJ databases">
        <authorList>
            <person name="Li J."/>
        </authorList>
    </citation>
    <scope>NUCLEOTIDE SEQUENCE [LARGE SCALE GENOMIC DNA]</scope>
    <source>
        <strain evidence="2">JCM 14732</strain>
    </source>
</reference>
<organism evidence="2 3">
    <name type="scientific">Aeromicrobium ginsengisoli</name>
    <dbReference type="NCBI Taxonomy" id="363867"/>
    <lineage>
        <taxon>Bacteria</taxon>
        <taxon>Bacillati</taxon>
        <taxon>Actinomycetota</taxon>
        <taxon>Actinomycetes</taxon>
        <taxon>Propionibacteriales</taxon>
        <taxon>Nocardioidaceae</taxon>
        <taxon>Aeromicrobium</taxon>
    </lineage>
</organism>
<dbReference type="SMART" id="SM00347">
    <property type="entry name" value="HTH_MARR"/>
    <property type="match status" value="1"/>
</dbReference>
<dbReference type="PANTHER" id="PTHR33164:SF94">
    <property type="entry name" value="TRANSCRIPTIONAL REGULATORY PROTEIN-RELATED"/>
    <property type="match status" value="1"/>
</dbReference>
<sequence length="147" mass="16318">MTDLDTVFTDLVRYQIGLWNAVDARLRADHGLQLSHFEPLQIIAHREGCRVFDIAEDMVISVGGTSKLVDRLEAAGHVRRKANPGDRRSSIIELTPGGRRLLDRATATYEDELRVRLGSLIPATELDRLASILATLRAATVKVDDDD</sequence>
<dbReference type="EMBL" id="SDPQ02000002">
    <property type="protein sequence ID" value="KAA1397675.1"/>
    <property type="molecule type" value="Genomic_DNA"/>
</dbReference>
<dbReference type="InterPro" id="IPR036388">
    <property type="entry name" value="WH-like_DNA-bd_sf"/>
</dbReference>
<dbReference type="RefSeq" id="WP_149689123.1">
    <property type="nucleotide sequence ID" value="NZ_SDPQ02000002.1"/>
</dbReference>
<dbReference type="Gene3D" id="1.10.10.10">
    <property type="entry name" value="Winged helix-like DNA-binding domain superfamily/Winged helix DNA-binding domain"/>
    <property type="match status" value="1"/>
</dbReference>
<dbReference type="OrthoDB" id="162531at2"/>
<protein>
    <submittedName>
        <fullName evidence="2">Winged helix-turn-helix transcriptional regulator</fullName>
    </submittedName>
</protein>